<keyword evidence="2" id="KW-0732">Signal</keyword>
<name>A0A1I4J696_9FIRM</name>
<dbReference type="EMBL" id="FOTS01000011">
    <property type="protein sequence ID" value="SFL62118.1"/>
    <property type="molecule type" value="Genomic_DNA"/>
</dbReference>
<organism evidence="3 4">
    <name type="scientific">Pelosinus propionicus DSM 13327</name>
    <dbReference type="NCBI Taxonomy" id="1123291"/>
    <lineage>
        <taxon>Bacteria</taxon>
        <taxon>Bacillati</taxon>
        <taxon>Bacillota</taxon>
        <taxon>Negativicutes</taxon>
        <taxon>Selenomonadales</taxon>
        <taxon>Sporomusaceae</taxon>
        <taxon>Pelosinus</taxon>
    </lineage>
</organism>
<keyword evidence="1" id="KW-0175">Coiled coil</keyword>
<evidence type="ECO:0008006" key="5">
    <source>
        <dbReference type="Google" id="ProtNLM"/>
    </source>
</evidence>
<feature type="coiled-coil region" evidence="1">
    <location>
        <begin position="151"/>
        <end position="269"/>
    </location>
</feature>
<evidence type="ECO:0000313" key="4">
    <source>
        <dbReference type="Proteomes" id="UP000199520"/>
    </source>
</evidence>
<dbReference type="RefSeq" id="WP_090934712.1">
    <property type="nucleotide sequence ID" value="NZ_FOTS01000011.1"/>
</dbReference>
<gene>
    <name evidence="3" type="ORF">SAMN04490355_101131</name>
</gene>
<dbReference type="Proteomes" id="UP000199520">
    <property type="component" value="Unassembled WGS sequence"/>
</dbReference>
<feature type="signal peptide" evidence="2">
    <location>
        <begin position="1"/>
        <end position="23"/>
    </location>
</feature>
<dbReference type="OrthoDB" id="1634005at2"/>
<proteinExistence type="predicted"/>
<dbReference type="InterPro" id="IPR024930">
    <property type="entry name" value="Skp_dom_sf"/>
</dbReference>
<evidence type="ECO:0000313" key="3">
    <source>
        <dbReference type="EMBL" id="SFL62118.1"/>
    </source>
</evidence>
<keyword evidence="4" id="KW-1185">Reference proteome</keyword>
<evidence type="ECO:0000256" key="1">
    <source>
        <dbReference type="SAM" id="Coils"/>
    </source>
</evidence>
<dbReference type="Gene3D" id="3.30.910.20">
    <property type="entry name" value="Skp domain"/>
    <property type="match status" value="1"/>
</dbReference>
<dbReference type="SUPFAM" id="SSF111384">
    <property type="entry name" value="OmpH-like"/>
    <property type="match status" value="1"/>
</dbReference>
<dbReference type="STRING" id="1123291.SAMN04490355_101131"/>
<feature type="chain" id="PRO_5038512889" description="Periplasmic chaperone for outer membrane proteins Skp" evidence="2">
    <location>
        <begin position="24"/>
        <end position="313"/>
    </location>
</feature>
<accession>A0A1I4J696</accession>
<reference evidence="4" key="1">
    <citation type="submission" date="2016-10" db="EMBL/GenBank/DDBJ databases">
        <authorList>
            <person name="Varghese N."/>
            <person name="Submissions S."/>
        </authorList>
    </citation>
    <scope>NUCLEOTIDE SEQUENCE [LARGE SCALE GENOMIC DNA]</scope>
    <source>
        <strain evidence="4">DSM 13327</strain>
    </source>
</reference>
<dbReference type="PROSITE" id="PS51257">
    <property type="entry name" value="PROKAR_LIPOPROTEIN"/>
    <property type="match status" value="1"/>
</dbReference>
<protein>
    <recommendedName>
        <fullName evidence="5">Periplasmic chaperone for outer membrane proteins Skp</fullName>
    </recommendedName>
</protein>
<evidence type="ECO:0000256" key="2">
    <source>
        <dbReference type="SAM" id="SignalP"/>
    </source>
</evidence>
<sequence length="313" mass="35031">MYNHKFLIMILAFMLLVAGCSTKKVQDAKEPQPLIGIVDMKKAVQSHPKYKQVLSLEQEVRSISAQAQAQQAAMAQNAQRTLNLPEASQGDLAELNKAFQQEFTEKMSLKEKEVNTKLATKENSIHQTFSDEFKVYTDEIDKEYQPQIFNLQLKLKTVQLTKEEAASLEEQLETLQTQRTEKIAEKQKQLSEQMTEKIAPDKEAAQRELETYSKQVNQELSQKAAAKQEEIAARSTQSLSLPGSTTTEADNIQQQAMMKQQELKVLQDSIIQDINDKIGKVAIDSGLEAVLTNVTVNVSGVDITAAVIAECNK</sequence>
<dbReference type="AlphaFoldDB" id="A0A1I4J696"/>